<organism evidence="2 3">
    <name type="scientific">Nocardia tengchongensis</name>
    <dbReference type="NCBI Taxonomy" id="2055889"/>
    <lineage>
        <taxon>Bacteria</taxon>
        <taxon>Bacillati</taxon>
        <taxon>Actinomycetota</taxon>
        <taxon>Actinomycetes</taxon>
        <taxon>Mycobacteriales</taxon>
        <taxon>Nocardiaceae</taxon>
        <taxon>Nocardia</taxon>
    </lineage>
</organism>
<proteinExistence type="predicted"/>
<accession>A0ABX8CMG1</accession>
<keyword evidence="1" id="KW-1133">Transmembrane helix</keyword>
<keyword evidence="3" id="KW-1185">Reference proteome</keyword>
<evidence type="ECO:0000256" key="1">
    <source>
        <dbReference type="SAM" id="Phobius"/>
    </source>
</evidence>
<name>A0ABX8CMG1_9NOCA</name>
<sequence length="208" mass="22955">MVVRGGTPAWIRVLRIAFAILGLVALAWIPLRNLGNPNYSYVNFFSYFTIQSNILGLIVLVVGGLKDPAGRRWQVLRGAATLYLTITLIIYAVLLADIDVQLTERWINDTLHRVIPIVLIADWLLVAAALKPTVKLILGWLIYPLAYGAYTLVRGPFADWYPYPFIDPREQGYGALTIGLVVMAVVFAILGVIVAALNGLVPKAVARR</sequence>
<evidence type="ECO:0000313" key="2">
    <source>
        <dbReference type="EMBL" id="QVI20547.1"/>
    </source>
</evidence>
<keyword evidence="1" id="KW-0472">Membrane</keyword>
<dbReference type="RefSeq" id="WP_213556655.1">
    <property type="nucleotide sequence ID" value="NZ_JBHXAJ010000005.1"/>
</dbReference>
<dbReference type="NCBIfam" id="NF038065">
    <property type="entry name" value="Pr6Pr"/>
    <property type="match status" value="1"/>
</dbReference>
<dbReference type="EMBL" id="CP074371">
    <property type="protein sequence ID" value="QVI20547.1"/>
    <property type="molecule type" value="Genomic_DNA"/>
</dbReference>
<feature type="transmembrane region" description="Helical" evidence="1">
    <location>
        <begin position="41"/>
        <end position="63"/>
    </location>
</feature>
<protein>
    <submittedName>
        <fullName evidence="2">Pr6Pr family membrane protein</fullName>
    </submittedName>
</protein>
<gene>
    <name evidence="2" type="ORF">KHQ06_31075</name>
</gene>
<reference evidence="2 3" key="1">
    <citation type="submission" date="2021-04" db="EMBL/GenBank/DDBJ databases">
        <title>Nocardia tengchongensis.</title>
        <authorList>
            <person name="Zhuang k."/>
            <person name="Ran Y."/>
            <person name="Li W."/>
        </authorList>
    </citation>
    <scope>NUCLEOTIDE SEQUENCE [LARGE SCALE GENOMIC DNA]</scope>
    <source>
        <strain evidence="2 3">CFH S0057</strain>
    </source>
</reference>
<feature type="transmembrane region" description="Helical" evidence="1">
    <location>
        <begin position="137"/>
        <end position="153"/>
    </location>
</feature>
<feature type="transmembrane region" description="Helical" evidence="1">
    <location>
        <begin position="173"/>
        <end position="201"/>
    </location>
</feature>
<dbReference type="InterPro" id="IPR049713">
    <property type="entry name" value="Pr6Pr-like"/>
</dbReference>
<keyword evidence="1" id="KW-0812">Transmembrane</keyword>
<feature type="transmembrane region" description="Helical" evidence="1">
    <location>
        <begin position="114"/>
        <end position="130"/>
    </location>
</feature>
<evidence type="ECO:0000313" key="3">
    <source>
        <dbReference type="Proteomes" id="UP000683310"/>
    </source>
</evidence>
<dbReference type="Proteomes" id="UP000683310">
    <property type="component" value="Chromosome"/>
</dbReference>
<feature type="transmembrane region" description="Helical" evidence="1">
    <location>
        <begin position="75"/>
        <end position="94"/>
    </location>
</feature>
<feature type="transmembrane region" description="Helical" evidence="1">
    <location>
        <begin position="12"/>
        <end position="29"/>
    </location>
</feature>